<feature type="chain" id="PRO_5039189778" evidence="7">
    <location>
        <begin position="23"/>
        <end position="331"/>
    </location>
</feature>
<dbReference type="SUPFAM" id="SSF53807">
    <property type="entry name" value="Helical backbone' metal receptor"/>
    <property type="match status" value="1"/>
</dbReference>
<organism evidence="9 10">
    <name type="scientific">Paenibacillus thalictri</name>
    <dbReference type="NCBI Taxonomy" id="2527873"/>
    <lineage>
        <taxon>Bacteria</taxon>
        <taxon>Bacillati</taxon>
        <taxon>Bacillota</taxon>
        <taxon>Bacilli</taxon>
        <taxon>Bacillales</taxon>
        <taxon>Paenibacillaceae</taxon>
        <taxon>Paenibacillus</taxon>
    </lineage>
</organism>
<evidence type="ECO:0000256" key="2">
    <source>
        <dbReference type="ARBA" id="ARBA00008814"/>
    </source>
</evidence>
<dbReference type="CDD" id="cd01146">
    <property type="entry name" value="FhuD"/>
    <property type="match status" value="1"/>
</dbReference>
<dbReference type="Pfam" id="PF01497">
    <property type="entry name" value="Peripla_BP_2"/>
    <property type="match status" value="1"/>
</dbReference>
<evidence type="ECO:0000256" key="4">
    <source>
        <dbReference type="ARBA" id="ARBA00022729"/>
    </source>
</evidence>
<keyword evidence="10" id="KW-1185">Reference proteome</keyword>
<dbReference type="PANTHER" id="PTHR30532">
    <property type="entry name" value="IRON III DICITRATE-BINDING PERIPLASMIC PROTEIN"/>
    <property type="match status" value="1"/>
</dbReference>
<dbReference type="AlphaFoldDB" id="A0A4Q9DQX5"/>
<evidence type="ECO:0000313" key="9">
    <source>
        <dbReference type="EMBL" id="TBL77304.1"/>
    </source>
</evidence>
<dbReference type="GO" id="GO:0030288">
    <property type="term" value="C:outer membrane-bounded periplasmic space"/>
    <property type="evidence" value="ECO:0007669"/>
    <property type="project" value="TreeGrafter"/>
</dbReference>
<dbReference type="EMBL" id="SIRE01000012">
    <property type="protein sequence ID" value="TBL77304.1"/>
    <property type="molecule type" value="Genomic_DNA"/>
</dbReference>
<keyword evidence="3" id="KW-0813">Transport</keyword>
<feature type="compositionally biased region" description="Low complexity" evidence="6">
    <location>
        <begin position="30"/>
        <end position="39"/>
    </location>
</feature>
<dbReference type="PROSITE" id="PS50983">
    <property type="entry name" value="FE_B12_PBP"/>
    <property type="match status" value="1"/>
</dbReference>
<dbReference type="Gene3D" id="3.40.50.1980">
    <property type="entry name" value="Nitrogenase molybdenum iron protein domain"/>
    <property type="match status" value="2"/>
</dbReference>
<dbReference type="OrthoDB" id="9793175at2"/>
<evidence type="ECO:0000256" key="7">
    <source>
        <dbReference type="SAM" id="SignalP"/>
    </source>
</evidence>
<dbReference type="PROSITE" id="PS51257">
    <property type="entry name" value="PROKAR_LIPOPROTEIN"/>
    <property type="match status" value="1"/>
</dbReference>
<accession>A0A4Q9DQX5</accession>
<dbReference type="PANTHER" id="PTHR30532:SF29">
    <property type="entry name" value="FE(3+) DICITRATE-BINDING PERIPLASMIC PROTEIN"/>
    <property type="match status" value="1"/>
</dbReference>
<protein>
    <submittedName>
        <fullName evidence="9">ABC transporter substrate-binding protein</fullName>
    </submittedName>
</protein>
<evidence type="ECO:0000256" key="1">
    <source>
        <dbReference type="ARBA" id="ARBA00004196"/>
    </source>
</evidence>
<dbReference type="NCBIfam" id="NF008501">
    <property type="entry name" value="PRK11411.1"/>
    <property type="match status" value="1"/>
</dbReference>
<evidence type="ECO:0000256" key="5">
    <source>
        <dbReference type="SAM" id="Coils"/>
    </source>
</evidence>
<feature type="coiled-coil region" evidence="5">
    <location>
        <begin position="188"/>
        <end position="215"/>
    </location>
</feature>
<comment type="caution">
    <text evidence="9">The sequence shown here is derived from an EMBL/GenBank/DDBJ whole genome shotgun (WGS) entry which is preliminary data.</text>
</comment>
<sequence>MQLQTSRLVTLMLFLVIALSLAACGQTAAPSAQGSSTPAAPAPAPAASPAPAAAPSDGKITVEDAQGTVTLAKKPERIVTMDFSFTDMLITLGVQPVGIADDGSPALFMDAVKSQLKSYTSVGSRYEPNIELISSLKPDLIIVDINKHKNALPQLKAIAPLLVLNDFQADYDQMLKNYIITAKAVGKEEEGKKRLQEHQAKMEAAKKKIKNANMTVLPAVVNPTGFFGHSDHSYSGSMLKMLGYTDPLKNDTAYPQMTLEQLVETNPQALFLMPTDKVTIVNQWETNPLWKKLDAVNNNKVYTVERRDWSLSRGMLGSEKIAEDILKQLGE</sequence>
<evidence type="ECO:0000256" key="3">
    <source>
        <dbReference type="ARBA" id="ARBA00022448"/>
    </source>
</evidence>
<dbReference type="InterPro" id="IPR002491">
    <property type="entry name" value="ABC_transptr_periplasmic_BD"/>
</dbReference>
<dbReference type="RefSeq" id="WP_131014695.1">
    <property type="nucleotide sequence ID" value="NZ_SIRE01000012.1"/>
</dbReference>
<name>A0A4Q9DQX5_9BACL</name>
<comment type="subcellular location">
    <subcellularLocation>
        <location evidence="1">Cell envelope</location>
    </subcellularLocation>
</comment>
<dbReference type="GO" id="GO:1901678">
    <property type="term" value="P:iron coordination entity transport"/>
    <property type="evidence" value="ECO:0007669"/>
    <property type="project" value="UniProtKB-ARBA"/>
</dbReference>
<dbReference type="Proteomes" id="UP000293142">
    <property type="component" value="Unassembled WGS sequence"/>
</dbReference>
<feature type="domain" description="Fe/B12 periplasmic-binding" evidence="8">
    <location>
        <begin position="77"/>
        <end position="331"/>
    </location>
</feature>
<comment type="similarity">
    <text evidence="2">Belongs to the bacterial solute-binding protein 8 family.</text>
</comment>
<dbReference type="InterPro" id="IPR051313">
    <property type="entry name" value="Bact_iron-sidero_bind"/>
</dbReference>
<feature type="region of interest" description="Disordered" evidence="6">
    <location>
        <begin position="30"/>
        <end position="58"/>
    </location>
</feature>
<proteinExistence type="inferred from homology"/>
<gene>
    <name evidence="9" type="ORF">EYB31_17645</name>
</gene>
<feature type="signal peptide" evidence="7">
    <location>
        <begin position="1"/>
        <end position="22"/>
    </location>
</feature>
<evidence type="ECO:0000256" key="6">
    <source>
        <dbReference type="SAM" id="MobiDB-lite"/>
    </source>
</evidence>
<evidence type="ECO:0000259" key="8">
    <source>
        <dbReference type="PROSITE" id="PS50983"/>
    </source>
</evidence>
<reference evidence="9 10" key="1">
    <citation type="submission" date="2019-02" db="EMBL/GenBank/DDBJ databases">
        <title>Paenibacillus sp. nov., isolated from surface-sterilized tissue of Thalictrum simplex L.</title>
        <authorList>
            <person name="Tuo L."/>
        </authorList>
    </citation>
    <scope>NUCLEOTIDE SEQUENCE [LARGE SCALE GENOMIC DNA]</scope>
    <source>
        <strain evidence="9 10">N2SHLJ1</strain>
    </source>
</reference>
<keyword evidence="4 7" id="KW-0732">Signal</keyword>
<evidence type="ECO:0000313" key="10">
    <source>
        <dbReference type="Proteomes" id="UP000293142"/>
    </source>
</evidence>
<keyword evidence="5" id="KW-0175">Coiled coil</keyword>